<gene>
    <name evidence="1" type="ORF">RADP37_03986a</name>
</gene>
<evidence type="ECO:0000313" key="1">
    <source>
        <dbReference type="EMBL" id="AWV21201.1"/>
    </source>
</evidence>
<name>A0A4Y1MT84_9PROT</name>
<protein>
    <submittedName>
        <fullName evidence="1">Uncharacterized protein</fullName>
    </submittedName>
</protein>
<proteinExistence type="predicted"/>
<organism evidence="1">
    <name type="scientific">Roseomonas mucosa</name>
    <dbReference type="NCBI Taxonomy" id="207340"/>
    <lineage>
        <taxon>Bacteria</taxon>
        <taxon>Pseudomonadati</taxon>
        <taxon>Pseudomonadota</taxon>
        <taxon>Alphaproteobacteria</taxon>
        <taxon>Acetobacterales</taxon>
        <taxon>Roseomonadaceae</taxon>
        <taxon>Roseomonas</taxon>
    </lineage>
</organism>
<dbReference type="EMBL" id="CP025189">
    <property type="protein sequence ID" value="AWV21201.1"/>
    <property type="molecule type" value="Genomic_DNA"/>
</dbReference>
<dbReference type="AlphaFoldDB" id="A0A4Y1MT84"/>
<sequence length="69" mass="7768">MHPPRGKAPPFPRTPYPPGPCGPWTHFRWFCLTPDRAGEHRSPADCRCHRRGHGIFLFGSPASPPVPRD</sequence>
<reference evidence="1" key="1">
    <citation type="submission" date="2017-12" db="EMBL/GenBank/DDBJ databases">
        <authorList>
            <person name="Martens C."/>
            <person name="Dahlstrom E."/>
            <person name="Barbian K."/>
            <person name="Sykora L."/>
            <person name="Ricklefs S."/>
            <person name="Bruno D."/>
            <person name="Anzick I."/>
            <person name="Myles I."/>
            <person name="Datta S.K."/>
        </authorList>
    </citation>
    <scope>NUCLEOTIDE SEQUENCE</scope>
    <source>
        <strain evidence="1">AD2</strain>
    </source>
</reference>
<accession>A0A4Y1MT84</accession>